<protein>
    <submittedName>
        <fullName evidence="2">Uncharacterized protein</fullName>
    </submittedName>
</protein>
<name>A0ABZ2PNY2_9NOCA</name>
<dbReference type="Proteomes" id="UP001432000">
    <property type="component" value="Chromosome"/>
</dbReference>
<reference evidence="2 3" key="1">
    <citation type="submission" date="2024-03" db="EMBL/GenBank/DDBJ databases">
        <title>Natural products discovery in diverse microorganisms through a two-stage MS feature dereplication strategy.</title>
        <authorList>
            <person name="Zhang R."/>
        </authorList>
    </citation>
    <scope>NUCLEOTIDE SEQUENCE [LARGE SCALE GENOMIC DNA]</scope>
    <source>
        <strain evidence="2 3">18930</strain>
    </source>
</reference>
<feature type="chain" id="PRO_5045585439" evidence="1">
    <location>
        <begin position="18"/>
        <end position="273"/>
    </location>
</feature>
<evidence type="ECO:0000256" key="1">
    <source>
        <dbReference type="SAM" id="SignalP"/>
    </source>
</evidence>
<evidence type="ECO:0000313" key="3">
    <source>
        <dbReference type="Proteomes" id="UP001432000"/>
    </source>
</evidence>
<organism evidence="2 3">
    <name type="scientific">Rhodococcus sovatensis</name>
    <dbReference type="NCBI Taxonomy" id="1805840"/>
    <lineage>
        <taxon>Bacteria</taxon>
        <taxon>Bacillati</taxon>
        <taxon>Actinomycetota</taxon>
        <taxon>Actinomycetes</taxon>
        <taxon>Mycobacteriales</taxon>
        <taxon>Nocardiaceae</taxon>
        <taxon>Rhodococcus</taxon>
    </lineage>
</organism>
<proteinExistence type="predicted"/>
<sequence length="273" mass="28370">MSSPSASLALWASSWLAGVSAPDDVIDAMADWAPMHLLVAADEASAQLTGLSWPSPRADGVASVLTAIRAQIPSPSSDAVIELLLPGPGAVENLPPSTGFARAALNAGQAVVVGLAGTDGLAFVPTVEGPDVMRWTVFTVDVLSHYVHDFSLGEAEFAMRDAVRGAADALGSMQSLPTRSTGGDARTRIANELSELMRHRYPVDVPERALRVLESADRVSAILSVARTFAPTEAPTAAAAMAREELIRPLWAAVRSARLSAVAAGIASSVPRT</sequence>
<dbReference type="RefSeq" id="WP_338892372.1">
    <property type="nucleotide sequence ID" value="NZ_CP147846.1"/>
</dbReference>
<evidence type="ECO:0000313" key="2">
    <source>
        <dbReference type="EMBL" id="WXG70759.1"/>
    </source>
</evidence>
<keyword evidence="3" id="KW-1185">Reference proteome</keyword>
<dbReference type="EMBL" id="CP147846">
    <property type="protein sequence ID" value="WXG70759.1"/>
    <property type="molecule type" value="Genomic_DNA"/>
</dbReference>
<feature type="signal peptide" evidence="1">
    <location>
        <begin position="1"/>
        <end position="17"/>
    </location>
</feature>
<accession>A0ABZ2PNY2</accession>
<keyword evidence="1" id="KW-0732">Signal</keyword>
<gene>
    <name evidence="2" type="ORF">WDS16_09840</name>
</gene>